<evidence type="ECO:0000256" key="1">
    <source>
        <dbReference type="SAM" id="Phobius"/>
    </source>
</evidence>
<feature type="transmembrane region" description="Helical" evidence="1">
    <location>
        <begin position="28"/>
        <end position="50"/>
    </location>
</feature>
<keyword evidence="3" id="KW-1185">Reference proteome</keyword>
<accession>A0A812WGU9</accession>
<protein>
    <submittedName>
        <fullName evidence="2">Uncharacterized protein</fullName>
    </submittedName>
</protein>
<comment type="caution">
    <text evidence="2">The sequence shown here is derived from an EMBL/GenBank/DDBJ whole genome shotgun (WGS) entry which is preliminary data.</text>
</comment>
<dbReference type="EMBL" id="CAJNIZ010044405">
    <property type="protein sequence ID" value="CAE7687669.1"/>
    <property type="molecule type" value="Genomic_DNA"/>
</dbReference>
<name>A0A812WGU9_SYMPI</name>
<dbReference type="AlphaFoldDB" id="A0A812WGU9"/>
<organism evidence="2 3">
    <name type="scientific">Symbiodinium pilosum</name>
    <name type="common">Dinoflagellate</name>
    <dbReference type="NCBI Taxonomy" id="2952"/>
    <lineage>
        <taxon>Eukaryota</taxon>
        <taxon>Sar</taxon>
        <taxon>Alveolata</taxon>
        <taxon>Dinophyceae</taxon>
        <taxon>Suessiales</taxon>
        <taxon>Symbiodiniaceae</taxon>
        <taxon>Symbiodinium</taxon>
    </lineage>
</organism>
<evidence type="ECO:0000313" key="3">
    <source>
        <dbReference type="Proteomes" id="UP000649617"/>
    </source>
</evidence>
<sequence>IDTGMVSLMSMALNMYPMSGYVFIKEEGWVLGAVCLFTIIIAIFLMNLLIAQLNQAYQ</sequence>
<feature type="non-terminal residue" evidence="2">
    <location>
        <position position="1"/>
    </location>
</feature>
<proteinExistence type="predicted"/>
<evidence type="ECO:0000313" key="2">
    <source>
        <dbReference type="EMBL" id="CAE7687669.1"/>
    </source>
</evidence>
<keyword evidence="1" id="KW-0472">Membrane</keyword>
<feature type="non-terminal residue" evidence="2">
    <location>
        <position position="58"/>
    </location>
</feature>
<keyword evidence="1" id="KW-0812">Transmembrane</keyword>
<reference evidence="2" key="1">
    <citation type="submission" date="2021-02" db="EMBL/GenBank/DDBJ databases">
        <authorList>
            <person name="Dougan E. K."/>
            <person name="Rhodes N."/>
            <person name="Thang M."/>
            <person name="Chan C."/>
        </authorList>
    </citation>
    <scope>NUCLEOTIDE SEQUENCE</scope>
</reference>
<keyword evidence="1" id="KW-1133">Transmembrane helix</keyword>
<dbReference type="Proteomes" id="UP000649617">
    <property type="component" value="Unassembled WGS sequence"/>
</dbReference>
<gene>
    <name evidence="2" type="ORF">SPIL2461_LOCUS19245</name>
</gene>